<keyword evidence="3" id="KW-1185">Reference proteome</keyword>
<evidence type="ECO:0000313" key="2">
    <source>
        <dbReference type="EMBL" id="GJT66303.1"/>
    </source>
</evidence>
<feature type="compositionally biased region" description="Basic and acidic residues" evidence="1">
    <location>
        <begin position="38"/>
        <end position="56"/>
    </location>
</feature>
<sequence>MALRRREVGIKREEEKEIVKGNLEEFVEEEEEEEDDGVREKGWKKEKEEHGKDREVKLESNAMSRFEEEECREFGIIGTLRR</sequence>
<reference evidence="2" key="2">
    <citation type="submission" date="2022-01" db="EMBL/GenBank/DDBJ databases">
        <authorList>
            <person name="Yamashiro T."/>
            <person name="Shiraishi A."/>
            <person name="Satake H."/>
            <person name="Nakayama K."/>
        </authorList>
    </citation>
    <scope>NUCLEOTIDE SEQUENCE</scope>
</reference>
<evidence type="ECO:0000313" key="3">
    <source>
        <dbReference type="Proteomes" id="UP001151760"/>
    </source>
</evidence>
<feature type="compositionally biased region" description="Acidic residues" evidence="1">
    <location>
        <begin position="27"/>
        <end position="37"/>
    </location>
</feature>
<dbReference type="Proteomes" id="UP001151760">
    <property type="component" value="Unassembled WGS sequence"/>
</dbReference>
<proteinExistence type="predicted"/>
<protein>
    <submittedName>
        <fullName evidence="2">Uncharacterized protein</fullName>
    </submittedName>
</protein>
<reference evidence="2" key="1">
    <citation type="journal article" date="2022" name="Int. J. Mol. Sci.">
        <title>Draft Genome of Tanacetum Coccineum: Genomic Comparison of Closely Related Tanacetum-Family Plants.</title>
        <authorList>
            <person name="Yamashiro T."/>
            <person name="Shiraishi A."/>
            <person name="Nakayama K."/>
            <person name="Satake H."/>
        </authorList>
    </citation>
    <scope>NUCLEOTIDE SEQUENCE</scope>
</reference>
<comment type="caution">
    <text evidence="2">The sequence shown here is derived from an EMBL/GenBank/DDBJ whole genome shotgun (WGS) entry which is preliminary data.</text>
</comment>
<name>A0ABQ5FTU3_9ASTR</name>
<accession>A0ABQ5FTU3</accession>
<evidence type="ECO:0000256" key="1">
    <source>
        <dbReference type="SAM" id="MobiDB-lite"/>
    </source>
</evidence>
<dbReference type="EMBL" id="BQNB010017702">
    <property type="protein sequence ID" value="GJT66303.1"/>
    <property type="molecule type" value="Genomic_DNA"/>
</dbReference>
<organism evidence="2 3">
    <name type="scientific">Tanacetum coccineum</name>
    <dbReference type="NCBI Taxonomy" id="301880"/>
    <lineage>
        <taxon>Eukaryota</taxon>
        <taxon>Viridiplantae</taxon>
        <taxon>Streptophyta</taxon>
        <taxon>Embryophyta</taxon>
        <taxon>Tracheophyta</taxon>
        <taxon>Spermatophyta</taxon>
        <taxon>Magnoliopsida</taxon>
        <taxon>eudicotyledons</taxon>
        <taxon>Gunneridae</taxon>
        <taxon>Pentapetalae</taxon>
        <taxon>asterids</taxon>
        <taxon>campanulids</taxon>
        <taxon>Asterales</taxon>
        <taxon>Asteraceae</taxon>
        <taxon>Asteroideae</taxon>
        <taxon>Anthemideae</taxon>
        <taxon>Anthemidinae</taxon>
        <taxon>Tanacetum</taxon>
    </lineage>
</organism>
<gene>
    <name evidence="2" type="ORF">Tco_1017783</name>
</gene>
<feature type="region of interest" description="Disordered" evidence="1">
    <location>
        <begin position="27"/>
        <end position="56"/>
    </location>
</feature>